<dbReference type="EMBL" id="JAYGHX010000001">
    <property type="protein sequence ID" value="MEA5389686.1"/>
    <property type="molecule type" value="Genomic_DNA"/>
</dbReference>
<dbReference type="Gene3D" id="2.60.120.620">
    <property type="entry name" value="q2cbj1_9rhob like domain"/>
    <property type="match status" value="1"/>
</dbReference>
<dbReference type="GO" id="GO:0051213">
    <property type="term" value="F:dioxygenase activity"/>
    <property type="evidence" value="ECO:0007669"/>
    <property type="project" value="UniProtKB-KW"/>
</dbReference>
<gene>
    <name evidence="1" type="ORF">VB738_00300</name>
</gene>
<evidence type="ECO:0000313" key="2">
    <source>
        <dbReference type="Proteomes" id="UP001304461"/>
    </source>
</evidence>
<keyword evidence="1" id="KW-0223">Dioxygenase</keyword>
<dbReference type="Pfam" id="PF05721">
    <property type="entry name" value="PhyH"/>
    <property type="match status" value="1"/>
</dbReference>
<name>A0ABU5RPS1_9CYAN</name>
<dbReference type="InterPro" id="IPR008775">
    <property type="entry name" value="Phytyl_CoA_dOase-like"/>
</dbReference>
<keyword evidence="2" id="KW-1185">Reference proteome</keyword>
<reference evidence="1 2" key="1">
    <citation type="submission" date="2023-12" db="EMBL/GenBank/DDBJ databases">
        <title>Baltic Sea Cyanobacteria.</title>
        <authorList>
            <person name="Delbaje E."/>
            <person name="Fewer D.P."/>
            <person name="Shishido T.K."/>
        </authorList>
    </citation>
    <scope>NUCLEOTIDE SEQUENCE [LARGE SCALE GENOMIC DNA]</scope>
    <source>
        <strain evidence="1 2">UHCC 0139</strain>
    </source>
</reference>
<proteinExistence type="predicted"/>
<evidence type="ECO:0000313" key="1">
    <source>
        <dbReference type="EMBL" id="MEA5389686.1"/>
    </source>
</evidence>
<dbReference type="Proteomes" id="UP001304461">
    <property type="component" value="Unassembled WGS sequence"/>
</dbReference>
<dbReference type="RefSeq" id="WP_323303832.1">
    <property type="nucleotide sequence ID" value="NZ_JAYGHX010000001.1"/>
</dbReference>
<organism evidence="1 2">
    <name type="scientific">Cyanobium gracile UHCC 0139</name>
    <dbReference type="NCBI Taxonomy" id="3110308"/>
    <lineage>
        <taxon>Bacteria</taxon>
        <taxon>Bacillati</taxon>
        <taxon>Cyanobacteriota</taxon>
        <taxon>Cyanophyceae</taxon>
        <taxon>Synechococcales</taxon>
        <taxon>Prochlorococcaceae</taxon>
        <taxon>Cyanobium</taxon>
    </lineage>
</organism>
<comment type="caution">
    <text evidence="1">The sequence shown here is derived from an EMBL/GenBank/DDBJ whole genome shotgun (WGS) entry which is preliminary data.</text>
</comment>
<accession>A0ABU5RPS1</accession>
<dbReference type="SUPFAM" id="SSF51197">
    <property type="entry name" value="Clavaminate synthase-like"/>
    <property type="match status" value="1"/>
</dbReference>
<sequence>MLPADYLTSLPLAERLYRHQPDLAGRIYSPPVLDFLRDGVVILPQVLDSELLDRMDRDLEALPALARTSLLHGMIGIDGKAEHYEARVLRNLSLLGISDLREAAPGLKLNDLHRYFEAARSLAFADPIIHFLDELFGSAPGLIQTLTFWKSSEQSLHQDFSYVHHHSRLGHLAAAWIPLEDISDQAGPLVYYKGSHRLASDQFYNWGGGGILASRDSDPRTAEGYGRYLEALIDAQGWTPSIYLPRRGDVLIWHGALIHGGSPMGDPALTRRSYVCHYTAAAGHKALARHRVGDGYDFSEPPTLPETMRPRSLPSRLVAAAGRRLKGLITAGATHG</sequence>
<dbReference type="PANTHER" id="PTHR20883">
    <property type="entry name" value="PHYTANOYL-COA DIOXYGENASE DOMAIN CONTAINING 1"/>
    <property type="match status" value="1"/>
</dbReference>
<dbReference type="PANTHER" id="PTHR20883:SF48">
    <property type="entry name" value="ECTOINE DIOXYGENASE"/>
    <property type="match status" value="1"/>
</dbReference>
<protein>
    <submittedName>
        <fullName evidence="1">Phytanoyl-CoA dioxygenase family protein</fullName>
    </submittedName>
</protein>
<keyword evidence="1" id="KW-0560">Oxidoreductase</keyword>